<dbReference type="Proteomes" id="UP000605970">
    <property type="component" value="Unassembled WGS sequence"/>
</dbReference>
<evidence type="ECO:0000313" key="2">
    <source>
        <dbReference type="Proteomes" id="UP000605970"/>
    </source>
</evidence>
<organism evidence="1 2">
    <name type="scientific">Meloidogyne graminicola</name>
    <dbReference type="NCBI Taxonomy" id="189291"/>
    <lineage>
        <taxon>Eukaryota</taxon>
        <taxon>Metazoa</taxon>
        <taxon>Ecdysozoa</taxon>
        <taxon>Nematoda</taxon>
        <taxon>Chromadorea</taxon>
        <taxon>Rhabditida</taxon>
        <taxon>Tylenchina</taxon>
        <taxon>Tylenchomorpha</taxon>
        <taxon>Tylenchoidea</taxon>
        <taxon>Meloidogynidae</taxon>
        <taxon>Meloidogyninae</taxon>
        <taxon>Meloidogyne</taxon>
    </lineage>
</organism>
<keyword evidence="2" id="KW-1185">Reference proteome</keyword>
<dbReference type="EMBL" id="JABEBT010000095">
    <property type="protein sequence ID" value="KAF7632741.1"/>
    <property type="molecule type" value="Genomic_DNA"/>
</dbReference>
<name>A0A8S9ZHM4_9BILA</name>
<gene>
    <name evidence="1" type="ORF">Mgra_00007879</name>
</gene>
<dbReference type="EMBL" id="JABEBT010000095">
    <property type="protein sequence ID" value="KAF7632740.1"/>
    <property type="molecule type" value="Genomic_DNA"/>
</dbReference>
<dbReference type="EMBL" id="JABEBT010000095">
    <property type="protein sequence ID" value="KAF7632742.1"/>
    <property type="molecule type" value="Genomic_DNA"/>
</dbReference>
<accession>A0A8S9ZHM4</accession>
<dbReference type="AlphaFoldDB" id="A0A8S9ZHM4"/>
<proteinExistence type="predicted"/>
<reference evidence="1" key="1">
    <citation type="journal article" date="2020" name="Ecol. Evol.">
        <title>Genome structure and content of the rice root-knot nematode (Meloidogyne graminicola).</title>
        <authorList>
            <person name="Phan N.T."/>
            <person name="Danchin E.G.J."/>
            <person name="Klopp C."/>
            <person name="Perfus-Barbeoch L."/>
            <person name="Kozlowski D.K."/>
            <person name="Koutsovoulos G.D."/>
            <person name="Lopez-Roques C."/>
            <person name="Bouchez O."/>
            <person name="Zahm M."/>
            <person name="Besnard G."/>
            <person name="Bellafiore S."/>
        </authorList>
    </citation>
    <scope>NUCLEOTIDE SEQUENCE</scope>
    <source>
        <strain evidence="1">VN-18</strain>
    </source>
</reference>
<sequence length="235" mass="27982">MDTNSFQLRYKQGLYPCRDYPLCKGCYIKDISHCIDNQWYSLDYSCYVKDYKGIEHSKFYPICTVNFDPLYIGAERLCQSFKTCIKKHKGSKKGIIELSCPIGLESSKIFLKAFRINEKYWIIEKEDGWLARQFRKFYNWFQMFCWNDRLMTKEAVFNTLAKEIVPCPNCEKWCKNEQLYTCNYSCDYKVNVHSTKYYPLCSYEFKSKYGIGKPYDEGGQRLCRLISDCANKQKN</sequence>
<protein>
    <submittedName>
        <fullName evidence="1">Uncharacterized protein</fullName>
    </submittedName>
</protein>
<comment type="caution">
    <text evidence="1">The sequence shown here is derived from an EMBL/GenBank/DDBJ whole genome shotgun (WGS) entry which is preliminary data.</text>
</comment>
<evidence type="ECO:0000313" key="1">
    <source>
        <dbReference type="EMBL" id="KAF7632741.1"/>
    </source>
</evidence>